<organism evidence="2 3">
    <name type="scientific">Coemansia pectinata</name>
    <dbReference type="NCBI Taxonomy" id="1052879"/>
    <lineage>
        <taxon>Eukaryota</taxon>
        <taxon>Fungi</taxon>
        <taxon>Fungi incertae sedis</taxon>
        <taxon>Zoopagomycota</taxon>
        <taxon>Kickxellomycotina</taxon>
        <taxon>Kickxellomycetes</taxon>
        <taxon>Kickxellales</taxon>
        <taxon>Kickxellaceae</taxon>
        <taxon>Coemansia</taxon>
    </lineage>
</organism>
<name>A0A9W8GT22_9FUNG</name>
<gene>
    <name evidence="2" type="ORF">GGI19_006031</name>
</gene>
<comment type="caution">
    <text evidence="2">The sequence shown here is derived from an EMBL/GenBank/DDBJ whole genome shotgun (WGS) entry which is preliminary data.</text>
</comment>
<dbReference type="AlphaFoldDB" id="A0A9W8GT22"/>
<evidence type="ECO:0000256" key="1">
    <source>
        <dbReference type="SAM" id="SignalP"/>
    </source>
</evidence>
<reference evidence="2" key="1">
    <citation type="submission" date="2022-07" db="EMBL/GenBank/DDBJ databases">
        <title>Phylogenomic reconstructions and comparative analyses of Kickxellomycotina fungi.</title>
        <authorList>
            <person name="Reynolds N.K."/>
            <person name="Stajich J.E."/>
            <person name="Barry K."/>
            <person name="Grigoriev I.V."/>
            <person name="Crous P."/>
            <person name="Smith M.E."/>
        </authorList>
    </citation>
    <scope>NUCLEOTIDE SEQUENCE</scope>
    <source>
        <strain evidence="2">BCRC 34297</strain>
    </source>
</reference>
<dbReference type="Proteomes" id="UP001140011">
    <property type="component" value="Unassembled WGS sequence"/>
</dbReference>
<dbReference type="EMBL" id="JANBUH010001018">
    <property type="protein sequence ID" value="KAJ2748630.1"/>
    <property type="molecule type" value="Genomic_DNA"/>
</dbReference>
<evidence type="ECO:0000313" key="2">
    <source>
        <dbReference type="EMBL" id="KAJ2748630.1"/>
    </source>
</evidence>
<sequence length="113" mass="12650">MRFFIILAILSCVLALCHAAREVTLRNAKGEEETYDSDDYNCYAVGRLFYSPDNEAIAIGGPTMYFSDSQCRKRVGVDLDGEGEVLKIASRIKAFRALNFECNANNGTNDLRR</sequence>
<feature type="signal peptide" evidence="1">
    <location>
        <begin position="1"/>
        <end position="19"/>
    </location>
</feature>
<proteinExistence type="predicted"/>
<accession>A0A9W8GT22</accession>
<keyword evidence="1" id="KW-0732">Signal</keyword>
<dbReference type="OrthoDB" id="5537528at2759"/>
<evidence type="ECO:0000313" key="3">
    <source>
        <dbReference type="Proteomes" id="UP001140011"/>
    </source>
</evidence>
<keyword evidence="3" id="KW-1185">Reference proteome</keyword>
<feature type="chain" id="PRO_5040998900" evidence="1">
    <location>
        <begin position="20"/>
        <end position="113"/>
    </location>
</feature>
<protein>
    <submittedName>
        <fullName evidence="2">Uncharacterized protein</fullName>
    </submittedName>
</protein>